<dbReference type="SUPFAM" id="SSF54637">
    <property type="entry name" value="Thioesterase/thiol ester dehydrase-isomerase"/>
    <property type="match status" value="1"/>
</dbReference>
<comment type="similarity">
    <text evidence="1">Belongs to the 4-hydroxybenzoyl-CoA thioesterase family.</text>
</comment>
<sequence length="162" mass="18091">MNHHPTPPVPATARRTRPSRTAYRHFHRIETRWHDNDAYGHVNNVTYYAYVDTAVNRFLIDNGLIDIARSPHIFLVAETGLTYFASAAYPDALEVGLAISRLGRSSVTYDVAVFRTGENEALAAGHYVHVLVARDSQRPVDILEKIRTALLPLVVDARNDAG</sequence>
<accession>A0A841K4K1</accession>
<evidence type="ECO:0000313" key="4">
    <source>
        <dbReference type="EMBL" id="MBB6167447.1"/>
    </source>
</evidence>
<evidence type="ECO:0000313" key="5">
    <source>
        <dbReference type="Proteomes" id="UP000588017"/>
    </source>
</evidence>
<dbReference type="InterPro" id="IPR050563">
    <property type="entry name" value="4-hydroxybenzoyl-CoA_TE"/>
</dbReference>
<dbReference type="AlphaFoldDB" id="A0A841K4K1"/>
<organism evidence="4 5">
    <name type="scientific">Chelatococcus composti</name>
    <dbReference type="NCBI Taxonomy" id="1743235"/>
    <lineage>
        <taxon>Bacteria</taxon>
        <taxon>Pseudomonadati</taxon>
        <taxon>Pseudomonadota</taxon>
        <taxon>Alphaproteobacteria</taxon>
        <taxon>Hyphomicrobiales</taxon>
        <taxon>Chelatococcaceae</taxon>
        <taxon>Chelatococcus</taxon>
    </lineage>
</organism>
<dbReference type="CDD" id="cd00586">
    <property type="entry name" value="4HBT"/>
    <property type="match status" value="1"/>
</dbReference>
<comment type="caution">
    <text evidence="4">The sequence shown here is derived from an EMBL/GenBank/DDBJ whole genome shotgun (WGS) entry which is preliminary data.</text>
</comment>
<dbReference type="Gene3D" id="3.10.129.10">
    <property type="entry name" value="Hotdog Thioesterase"/>
    <property type="match status" value="1"/>
</dbReference>
<dbReference type="PANTHER" id="PTHR31793:SF27">
    <property type="entry name" value="NOVEL THIOESTERASE SUPERFAMILY DOMAIN AND SAPOSIN A-TYPE DOMAIN CONTAINING PROTEIN (0610012H03RIK)"/>
    <property type="match status" value="1"/>
</dbReference>
<keyword evidence="2 4" id="KW-0378">Hydrolase</keyword>
<reference evidence="4 5" key="1">
    <citation type="submission" date="2020-08" db="EMBL/GenBank/DDBJ databases">
        <title>Genomic Encyclopedia of Type Strains, Phase IV (KMG-IV): sequencing the most valuable type-strain genomes for metagenomic binning, comparative biology and taxonomic classification.</title>
        <authorList>
            <person name="Goeker M."/>
        </authorList>
    </citation>
    <scope>NUCLEOTIDE SEQUENCE [LARGE SCALE GENOMIC DNA]</scope>
    <source>
        <strain evidence="4 5">DSM 101465</strain>
    </source>
</reference>
<dbReference type="Pfam" id="PF13279">
    <property type="entry name" value="4HBT_2"/>
    <property type="match status" value="1"/>
</dbReference>
<feature type="region of interest" description="Disordered" evidence="3">
    <location>
        <begin position="1"/>
        <end position="20"/>
    </location>
</feature>
<gene>
    <name evidence="4" type="ORF">HNQ73_001065</name>
</gene>
<dbReference type="EMBL" id="JACHEH010000002">
    <property type="protein sequence ID" value="MBB6167447.1"/>
    <property type="molecule type" value="Genomic_DNA"/>
</dbReference>
<evidence type="ECO:0000256" key="2">
    <source>
        <dbReference type="ARBA" id="ARBA00022801"/>
    </source>
</evidence>
<protein>
    <submittedName>
        <fullName evidence="4">Acyl-CoA thioester hydrolase</fullName>
        <ecNumber evidence="4">3.1.2.-</ecNumber>
    </submittedName>
</protein>
<name>A0A841K4K1_9HYPH</name>
<feature type="compositionally biased region" description="Pro residues" evidence="3">
    <location>
        <begin position="1"/>
        <end position="10"/>
    </location>
</feature>
<dbReference type="Proteomes" id="UP000588017">
    <property type="component" value="Unassembled WGS sequence"/>
</dbReference>
<evidence type="ECO:0000256" key="1">
    <source>
        <dbReference type="ARBA" id="ARBA00005953"/>
    </source>
</evidence>
<dbReference type="EC" id="3.1.2.-" evidence="4"/>
<evidence type="ECO:0000256" key="3">
    <source>
        <dbReference type="SAM" id="MobiDB-lite"/>
    </source>
</evidence>
<proteinExistence type="inferred from homology"/>
<dbReference type="PANTHER" id="PTHR31793">
    <property type="entry name" value="4-HYDROXYBENZOYL-COA THIOESTERASE FAMILY MEMBER"/>
    <property type="match status" value="1"/>
</dbReference>
<dbReference type="RefSeq" id="WP_183332972.1">
    <property type="nucleotide sequence ID" value="NZ_BMHX01000002.1"/>
</dbReference>
<dbReference type="GO" id="GO:0047617">
    <property type="term" value="F:fatty acyl-CoA hydrolase activity"/>
    <property type="evidence" value="ECO:0007669"/>
    <property type="project" value="TreeGrafter"/>
</dbReference>
<keyword evidence="5" id="KW-1185">Reference proteome</keyword>
<dbReference type="InterPro" id="IPR029069">
    <property type="entry name" value="HotDog_dom_sf"/>
</dbReference>